<feature type="transmembrane region" description="Helical" evidence="7">
    <location>
        <begin position="137"/>
        <end position="161"/>
    </location>
</feature>
<dbReference type="GO" id="GO:0016020">
    <property type="term" value="C:membrane"/>
    <property type="evidence" value="ECO:0007669"/>
    <property type="project" value="UniProtKB-SubCell"/>
</dbReference>
<evidence type="ECO:0000259" key="8">
    <source>
        <dbReference type="Pfam" id="PF00999"/>
    </source>
</evidence>
<comment type="subcellular location">
    <subcellularLocation>
        <location evidence="1">Membrane</location>
        <topology evidence="1">Multi-pass membrane protein</topology>
    </subcellularLocation>
</comment>
<evidence type="ECO:0000256" key="2">
    <source>
        <dbReference type="ARBA" id="ARBA00022448"/>
    </source>
</evidence>
<dbReference type="InterPro" id="IPR050794">
    <property type="entry name" value="CPA2_transporter"/>
</dbReference>
<feature type="transmembrane region" description="Helical" evidence="7">
    <location>
        <begin position="366"/>
        <end position="389"/>
    </location>
</feature>
<dbReference type="GO" id="GO:0015297">
    <property type="term" value="F:antiporter activity"/>
    <property type="evidence" value="ECO:0007669"/>
    <property type="project" value="InterPro"/>
</dbReference>
<protein>
    <submittedName>
        <fullName evidence="9">Cation:proton antiporter</fullName>
    </submittedName>
</protein>
<feature type="transmembrane region" description="Helical" evidence="7">
    <location>
        <begin position="200"/>
        <end position="217"/>
    </location>
</feature>
<dbReference type="InterPro" id="IPR038770">
    <property type="entry name" value="Na+/solute_symporter_sf"/>
</dbReference>
<feature type="transmembrane region" description="Helical" evidence="7">
    <location>
        <begin position="98"/>
        <end position="125"/>
    </location>
</feature>
<evidence type="ECO:0000256" key="4">
    <source>
        <dbReference type="ARBA" id="ARBA00022989"/>
    </source>
</evidence>
<dbReference type="Gene3D" id="1.20.1530.20">
    <property type="match status" value="1"/>
</dbReference>
<feature type="transmembrane region" description="Helical" evidence="7">
    <location>
        <begin position="229"/>
        <end position="246"/>
    </location>
</feature>
<reference evidence="9 10" key="1">
    <citation type="submission" date="2020-01" db="EMBL/GenBank/DDBJ databases">
        <title>Sphingomonas sp. C33 whole genome sequece.</title>
        <authorList>
            <person name="Park C."/>
        </authorList>
    </citation>
    <scope>NUCLEOTIDE SEQUENCE [LARGE SCALE GENOMIC DNA]</scope>
    <source>
        <strain evidence="9 10">C33</strain>
    </source>
</reference>
<feature type="transmembrane region" description="Helical" evidence="7">
    <location>
        <begin position="281"/>
        <end position="299"/>
    </location>
</feature>
<dbReference type="Proteomes" id="UP000464468">
    <property type="component" value="Chromosome"/>
</dbReference>
<name>A0A7Z2NW28_9SPHN</name>
<dbReference type="RefSeq" id="WP_160592714.1">
    <property type="nucleotide sequence ID" value="NZ_CP047895.1"/>
</dbReference>
<keyword evidence="4 7" id="KW-1133">Transmembrane helix</keyword>
<dbReference type="Pfam" id="PF00999">
    <property type="entry name" value="Na_H_Exchanger"/>
    <property type="match status" value="1"/>
</dbReference>
<feature type="domain" description="Cation/H+ exchanger transmembrane" evidence="8">
    <location>
        <begin position="22"/>
        <end position="390"/>
    </location>
</feature>
<keyword evidence="3 7" id="KW-0812">Transmembrane</keyword>
<keyword evidence="10" id="KW-1185">Reference proteome</keyword>
<sequence>MSAGAQLLVQAALLIAGPWLLWRLFGLARIVPLAVLQIVTGVLLGPAILGRIAPGVQAAIFPPGSAAAIGTVAQIGVVLYAFATGMHLDSLVLRRSRGLALIAAGSFLVPLAAGFALAVPLARVWPETLPPGTPFGLYAAALALLLSVTALPVLAALLDELGLIGTGFGQRALGLAAITDAGMWLCVAAILLVAGGAATVGSILWLPAYGLLLWAAGRGLAWLAGRGDMAAPLILAAAFAALSAALADMIGLGAVIGAFAAGMIVPARLRADIRARIEWPALFLLMPFFFMATGLRITADLLSPALVALVLLLTGAAVIAKVAGVALAARIAGLTQREGLALGVALQTKGLMEVLVATILVERGVIGGALFAPLVLMALACTLLTGPLLRVLSPATGAKPHPLCPEAPPSPCPPSR</sequence>
<dbReference type="KEGG" id="schy:GVO57_08015"/>
<accession>A0A7Z2NW28</accession>
<evidence type="ECO:0000256" key="7">
    <source>
        <dbReference type="SAM" id="Phobius"/>
    </source>
</evidence>
<keyword evidence="6 7" id="KW-0472">Membrane</keyword>
<dbReference type="EMBL" id="CP047895">
    <property type="protein sequence ID" value="QHL90787.1"/>
    <property type="molecule type" value="Genomic_DNA"/>
</dbReference>
<feature type="transmembrane region" description="Helical" evidence="7">
    <location>
        <begin position="65"/>
        <end position="86"/>
    </location>
</feature>
<dbReference type="GO" id="GO:1902600">
    <property type="term" value="P:proton transmembrane transport"/>
    <property type="evidence" value="ECO:0007669"/>
    <property type="project" value="InterPro"/>
</dbReference>
<gene>
    <name evidence="9" type="ORF">GVO57_08015</name>
</gene>
<dbReference type="AlphaFoldDB" id="A0A7Z2NW28"/>
<feature type="transmembrane region" description="Helical" evidence="7">
    <location>
        <begin position="33"/>
        <end position="53"/>
    </location>
</feature>
<keyword evidence="5" id="KW-0406">Ion transport</keyword>
<proteinExistence type="predicted"/>
<dbReference type="PANTHER" id="PTHR32468">
    <property type="entry name" value="CATION/H + ANTIPORTER"/>
    <property type="match status" value="1"/>
</dbReference>
<feature type="transmembrane region" description="Helical" evidence="7">
    <location>
        <begin position="305"/>
        <end position="328"/>
    </location>
</feature>
<dbReference type="InterPro" id="IPR006153">
    <property type="entry name" value="Cation/H_exchanger_TM"/>
</dbReference>
<dbReference type="PANTHER" id="PTHR32468:SF0">
    <property type="entry name" value="K(+)_H(+) ANTIPORTER 1"/>
    <property type="match status" value="1"/>
</dbReference>
<evidence type="ECO:0000313" key="9">
    <source>
        <dbReference type="EMBL" id="QHL90787.1"/>
    </source>
</evidence>
<feature type="transmembrane region" description="Helical" evidence="7">
    <location>
        <begin position="6"/>
        <end position="26"/>
    </location>
</feature>
<organism evidence="9 10">
    <name type="scientific">Sphingomonas changnyeongensis</name>
    <dbReference type="NCBI Taxonomy" id="2698679"/>
    <lineage>
        <taxon>Bacteria</taxon>
        <taxon>Pseudomonadati</taxon>
        <taxon>Pseudomonadota</taxon>
        <taxon>Alphaproteobacteria</taxon>
        <taxon>Sphingomonadales</taxon>
        <taxon>Sphingomonadaceae</taxon>
        <taxon>Sphingomonas</taxon>
    </lineage>
</organism>
<feature type="transmembrane region" description="Helical" evidence="7">
    <location>
        <begin position="173"/>
        <end position="194"/>
    </location>
</feature>
<keyword evidence="2" id="KW-0813">Transport</keyword>
<evidence type="ECO:0000256" key="1">
    <source>
        <dbReference type="ARBA" id="ARBA00004141"/>
    </source>
</evidence>
<evidence type="ECO:0000256" key="6">
    <source>
        <dbReference type="ARBA" id="ARBA00023136"/>
    </source>
</evidence>
<evidence type="ECO:0000256" key="5">
    <source>
        <dbReference type="ARBA" id="ARBA00023065"/>
    </source>
</evidence>
<evidence type="ECO:0000256" key="3">
    <source>
        <dbReference type="ARBA" id="ARBA00022692"/>
    </source>
</evidence>
<evidence type="ECO:0000313" key="10">
    <source>
        <dbReference type="Proteomes" id="UP000464468"/>
    </source>
</evidence>